<feature type="compositionally biased region" description="Low complexity" evidence="2">
    <location>
        <begin position="87"/>
        <end position="99"/>
    </location>
</feature>
<evidence type="ECO:0000256" key="2">
    <source>
        <dbReference type="SAM" id="MobiDB-lite"/>
    </source>
</evidence>
<reference evidence="4 5" key="1">
    <citation type="submission" date="2023-05" db="EMBL/GenBank/DDBJ databases">
        <title>B98-5 Cell Line De Novo Hybrid Assembly: An Optical Mapping Approach.</title>
        <authorList>
            <person name="Kananen K."/>
            <person name="Auerbach J.A."/>
            <person name="Kautto E."/>
            <person name="Blachly J.S."/>
        </authorList>
    </citation>
    <scope>NUCLEOTIDE SEQUENCE [LARGE SCALE GENOMIC DNA]</scope>
    <source>
        <strain evidence="4">B95-8</strain>
        <tissue evidence="4">Cell line</tissue>
    </source>
</reference>
<keyword evidence="1" id="KW-0479">Metal-binding</keyword>
<feature type="compositionally biased region" description="Pro residues" evidence="2">
    <location>
        <begin position="378"/>
        <end position="405"/>
    </location>
</feature>
<proteinExistence type="predicted"/>
<feature type="region of interest" description="Disordered" evidence="2">
    <location>
        <begin position="1"/>
        <end position="108"/>
    </location>
</feature>
<feature type="compositionally biased region" description="Basic and acidic residues" evidence="2">
    <location>
        <begin position="418"/>
        <end position="427"/>
    </location>
</feature>
<evidence type="ECO:0000313" key="4">
    <source>
        <dbReference type="EMBL" id="KAK2094275.1"/>
    </source>
</evidence>
<dbReference type="InterPro" id="IPR055071">
    <property type="entry name" value="RA_PHLPP-like"/>
</dbReference>
<gene>
    <name evidence="4" type="primary">PHLPP1_2</name>
    <name evidence="4" type="ORF">P7K49_028013</name>
</gene>
<keyword evidence="5" id="KW-1185">Reference proteome</keyword>
<evidence type="ECO:0000259" key="3">
    <source>
        <dbReference type="Pfam" id="PF23010"/>
    </source>
</evidence>
<accession>A0ABQ9UC20</accession>
<dbReference type="Pfam" id="PF23010">
    <property type="entry name" value="RA_3"/>
    <property type="match status" value="1"/>
</dbReference>
<name>A0ABQ9UC20_SAGOE</name>
<feature type="compositionally biased region" description="Low complexity" evidence="2">
    <location>
        <begin position="22"/>
        <end position="34"/>
    </location>
</feature>
<feature type="region of interest" description="Disordered" evidence="2">
    <location>
        <begin position="242"/>
        <end position="459"/>
    </location>
</feature>
<sequence length="532" mass="54107">MEPAAAATAQRLPEPGREDRASAPAAAAAALAAAAGGGRSLEPALTPGTPSGGNGGGGAREEAPGEAPLGPLPGRAGGTGRRRRRGAPLPNAGGAAPVPGAGGGTNSLLLRRGRLKRNLSAAAAAASSSSSLAAAASHSPSAAGLPASCSASASLCTRSLDRKTLLLKHRQTLQLQPSDRDWVRHQLQRGCVHVFDRHMASTYLRPVLCTLDTTAGEVAARLLQLGHKGGGVVKVLGQGPGAAAAREADEPPLEAGPRLATPEPPDSEAPPARSAPGAVGGPPCAPPADLPLPAGGPGGWTRRASPAPSDFSPGEPFAEGPASPPHGPRPVASDTESFSLSPSAESVSDRLDPYSSGGGSSSSSEELEADPASAPMGVPGPPRRPGRPAQPRPPSQTASLPPPQQKAPRAVDSPGGAAREEPCREKTATVAAPGGPQSTPRRSGATAEKAPPPPPPPTLYVQLHGETTRRLEAEEKPLQIQNDYLFQLGFGELWRVQEEGMDSEIGCLIRFYAGKESTYLDGWVQTLPRTEE</sequence>
<dbReference type="Proteomes" id="UP001266305">
    <property type="component" value="Unassembled WGS sequence"/>
</dbReference>
<evidence type="ECO:0000256" key="1">
    <source>
        <dbReference type="ARBA" id="ARBA00022723"/>
    </source>
</evidence>
<feature type="compositionally biased region" description="Low complexity" evidence="2">
    <location>
        <begin position="65"/>
        <end position="74"/>
    </location>
</feature>
<protein>
    <submittedName>
        <fullName evidence="4">PH domain leucine-rich repeat-containing protein phosphatase 1</fullName>
    </submittedName>
</protein>
<dbReference type="EMBL" id="JASSZA010000014">
    <property type="protein sequence ID" value="KAK2094275.1"/>
    <property type="molecule type" value="Genomic_DNA"/>
</dbReference>
<evidence type="ECO:0000313" key="5">
    <source>
        <dbReference type="Proteomes" id="UP001266305"/>
    </source>
</evidence>
<feature type="domain" description="PHLPP-like RA" evidence="3">
    <location>
        <begin position="458"/>
        <end position="512"/>
    </location>
</feature>
<feature type="compositionally biased region" description="Polar residues" evidence="2">
    <location>
        <begin position="334"/>
        <end position="346"/>
    </location>
</feature>
<organism evidence="4 5">
    <name type="scientific">Saguinus oedipus</name>
    <name type="common">Cotton-top tamarin</name>
    <name type="synonym">Oedipomidas oedipus</name>
    <dbReference type="NCBI Taxonomy" id="9490"/>
    <lineage>
        <taxon>Eukaryota</taxon>
        <taxon>Metazoa</taxon>
        <taxon>Chordata</taxon>
        <taxon>Craniata</taxon>
        <taxon>Vertebrata</taxon>
        <taxon>Euteleostomi</taxon>
        <taxon>Mammalia</taxon>
        <taxon>Eutheria</taxon>
        <taxon>Euarchontoglires</taxon>
        <taxon>Primates</taxon>
        <taxon>Haplorrhini</taxon>
        <taxon>Platyrrhini</taxon>
        <taxon>Cebidae</taxon>
        <taxon>Callitrichinae</taxon>
        <taxon>Saguinus</taxon>
    </lineage>
</organism>
<comment type="caution">
    <text evidence="4">The sequence shown here is derived from an EMBL/GenBank/DDBJ whole genome shotgun (WGS) entry which is preliminary data.</text>
</comment>